<dbReference type="EMBL" id="CM042010">
    <property type="protein sequence ID" value="KAI3781501.1"/>
    <property type="molecule type" value="Genomic_DNA"/>
</dbReference>
<dbReference type="Proteomes" id="UP001055811">
    <property type="component" value="Linkage Group LG02"/>
</dbReference>
<reference evidence="1 2" key="2">
    <citation type="journal article" date="2022" name="Mol. Ecol. Resour.">
        <title>The genomes of chicory, endive, great burdock and yacon provide insights into Asteraceae paleo-polyploidization history and plant inulin production.</title>
        <authorList>
            <person name="Fan W."/>
            <person name="Wang S."/>
            <person name="Wang H."/>
            <person name="Wang A."/>
            <person name="Jiang F."/>
            <person name="Liu H."/>
            <person name="Zhao H."/>
            <person name="Xu D."/>
            <person name="Zhang Y."/>
        </authorList>
    </citation>
    <scope>NUCLEOTIDE SEQUENCE [LARGE SCALE GENOMIC DNA]</scope>
    <source>
        <strain evidence="2">cv. Punajuju</strain>
        <tissue evidence="1">Leaves</tissue>
    </source>
</reference>
<evidence type="ECO:0000313" key="2">
    <source>
        <dbReference type="Proteomes" id="UP001055811"/>
    </source>
</evidence>
<gene>
    <name evidence="1" type="ORF">L2E82_11517</name>
</gene>
<organism evidence="1 2">
    <name type="scientific">Cichorium intybus</name>
    <name type="common">Chicory</name>
    <dbReference type="NCBI Taxonomy" id="13427"/>
    <lineage>
        <taxon>Eukaryota</taxon>
        <taxon>Viridiplantae</taxon>
        <taxon>Streptophyta</taxon>
        <taxon>Embryophyta</taxon>
        <taxon>Tracheophyta</taxon>
        <taxon>Spermatophyta</taxon>
        <taxon>Magnoliopsida</taxon>
        <taxon>eudicotyledons</taxon>
        <taxon>Gunneridae</taxon>
        <taxon>Pentapetalae</taxon>
        <taxon>asterids</taxon>
        <taxon>campanulids</taxon>
        <taxon>Asterales</taxon>
        <taxon>Asteraceae</taxon>
        <taxon>Cichorioideae</taxon>
        <taxon>Cichorieae</taxon>
        <taxon>Cichoriinae</taxon>
        <taxon>Cichorium</taxon>
    </lineage>
</organism>
<reference evidence="2" key="1">
    <citation type="journal article" date="2022" name="Mol. Ecol. Resour.">
        <title>The genomes of chicory, endive, great burdock and yacon provide insights into Asteraceae palaeo-polyploidization history and plant inulin production.</title>
        <authorList>
            <person name="Fan W."/>
            <person name="Wang S."/>
            <person name="Wang H."/>
            <person name="Wang A."/>
            <person name="Jiang F."/>
            <person name="Liu H."/>
            <person name="Zhao H."/>
            <person name="Xu D."/>
            <person name="Zhang Y."/>
        </authorList>
    </citation>
    <scope>NUCLEOTIDE SEQUENCE [LARGE SCALE GENOMIC DNA]</scope>
    <source>
        <strain evidence="2">cv. Punajuju</strain>
    </source>
</reference>
<name>A0ACB9GEI6_CICIN</name>
<accession>A0ACB9GEI6</accession>
<protein>
    <submittedName>
        <fullName evidence="1">Uncharacterized protein</fullName>
    </submittedName>
</protein>
<sequence length="191" mass="20416">MAMVTSSNPMNNTSCSSASMIDSFCQTPPTIWDHHPTNPQMLGAFSDLNMQNNPTTSSSSLGFRKGNLLAPSWPPPNSAIKRGGMFLAPPTATSSLSPYNNRPVQGQPQEGFVNGFKSTSGEGSKDIPLPTVKGGSAFSGSQPKNDARQGGFAFSGADFEGVKYAIERILKLVQNNEFTCSWPTTEVPTYE</sequence>
<keyword evidence="2" id="KW-1185">Reference proteome</keyword>
<proteinExistence type="predicted"/>
<evidence type="ECO:0000313" key="1">
    <source>
        <dbReference type="EMBL" id="KAI3781501.1"/>
    </source>
</evidence>
<comment type="caution">
    <text evidence="1">The sequence shown here is derived from an EMBL/GenBank/DDBJ whole genome shotgun (WGS) entry which is preliminary data.</text>
</comment>